<reference evidence="2 3" key="1">
    <citation type="submission" date="2019-06" db="EMBL/GenBank/DDBJ databases">
        <title>The draft genome of Rhizobium smilacinae PTYR-5.</title>
        <authorList>
            <person name="Liu L."/>
            <person name="Li L."/>
            <person name="Zhang X."/>
        </authorList>
    </citation>
    <scope>NUCLEOTIDE SEQUENCE [LARGE SCALE GENOMIC DNA]</scope>
    <source>
        <strain evidence="2 3">PTYR-5</strain>
    </source>
</reference>
<dbReference type="OrthoDB" id="8375121at2"/>
<keyword evidence="1" id="KW-0812">Transmembrane</keyword>
<comment type="caution">
    <text evidence="2">The sequence shown here is derived from an EMBL/GenBank/DDBJ whole genome shotgun (WGS) entry which is preliminary data.</text>
</comment>
<dbReference type="EMBL" id="VDMN01000006">
    <property type="protein sequence ID" value="TNM61282.1"/>
    <property type="molecule type" value="Genomic_DNA"/>
</dbReference>
<evidence type="ECO:0000313" key="2">
    <source>
        <dbReference type="EMBL" id="TNM61282.1"/>
    </source>
</evidence>
<keyword evidence="3" id="KW-1185">Reference proteome</keyword>
<protein>
    <submittedName>
        <fullName evidence="2">Uncharacterized protein</fullName>
    </submittedName>
</protein>
<keyword evidence="1" id="KW-1133">Transmembrane helix</keyword>
<feature type="transmembrane region" description="Helical" evidence="1">
    <location>
        <begin position="46"/>
        <end position="67"/>
    </location>
</feature>
<gene>
    <name evidence="2" type="ORF">FHP24_22345</name>
</gene>
<accession>A0A5C4XD66</accession>
<dbReference type="AlphaFoldDB" id="A0A5C4XD66"/>
<dbReference type="Proteomes" id="UP000311605">
    <property type="component" value="Unassembled WGS sequence"/>
</dbReference>
<proteinExistence type="predicted"/>
<organism evidence="2 3">
    <name type="scientific">Aliirhizobium smilacinae</name>
    <dbReference type="NCBI Taxonomy" id="1395944"/>
    <lineage>
        <taxon>Bacteria</taxon>
        <taxon>Pseudomonadati</taxon>
        <taxon>Pseudomonadota</taxon>
        <taxon>Alphaproteobacteria</taxon>
        <taxon>Hyphomicrobiales</taxon>
        <taxon>Rhizobiaceae</taxon>
        <taxon>Aliirhizobium</taxon>
    </lineage>
</organism>
<evidence type="ECO:0000313" key="3">
    <source>
        <dbReference type="Proteomes" id="UP000311605"/>
    </source>
</evidence>
<keyword evidence="1" id="KW-0472">Membrane</keyword>
<dbReference type="RefSeq" id="WP_139678451.1">
    <property type="nucleotide sequence ID" value="NZ_VDMN01000006.1"/>
</dbReference>
<evidence type="ECO:0000256" key="1">
    <source>
        <dbReference type="SAM" id="Phobius"/>
    </source>
</evidence>
<name>A0A5C4XD66_9HYPH</name>
<sequence>MYGRLGSIHLLRVTEAGAQRRRLTQAYPHTHRAADRTAAGMSLAMFFRLAAVLGVGFGAIAMLAMMVG</sequence>